<dbReference type="SMART" id="SM00408">
    <property type="entry name" value="IGc2"/>
    <property type="match status" value="2"/>
</dbReference>
<feature type="signal peptide" evidence="10">
    <location>
        <begin position="1"/>
        <end position="18"/>
    </location>
</feature>
<dbReference type="PANTHER" id="PTHR15360:SF1">
    <property type="entry name" value="PLATELET-DERIVED GROWTH FACTOR RECEPTOR-LIKE PROTEIN"/>
    <property type="match status" value="1"/>
</dbReference>
<reference evidence="13" key="3">
    <citation type="journal article" date="2014" name="Nature">
        <title>Elephant shark genome provides unique insights into gnathostome evolution.</title>
        <authorList>
            <consortium name="International Elephant Shark Genome Sequencing Consortium"/>
            <person name="Venkatesh B."/>
            <person name="Lee A.P."/>
            <person name="Ravi V."/>
            <person name="Maurya A.K."/>
            <person name="Lian M.M."/>
            <person name="Swann J.B."/>
            <person name="Ohta Y."/>
            <person name="Flajnik M.F."/>
            <person name="Sutoh Y."/>
            <person name="Kasahara M."/>
            <person name="Hoon S."/>
            <person name="Gangu V."/>
            <person name="Roy S.W."/>
            <person name="Irimia M."/>
            <person name="Korzh V."/>
            <person name="Kondrychyn I."/>
            <person name="Lim Z.W."/>
            <person name="Tay B.H."/>
            <person name="Tohari S."/>
            <person name="Kong K.W."/>
            <person name="Ho S."/>
            <person name="Lorente-Galdos B."/>
            <person name="Quilez J."/>
            <person name="Marques-Bonet T."/>
            <person name="Raney B.J."/>
            <person name="Ingham P.W."/>
            <person name="Tay A."/>
            <person name="Hillier L.W."/>
            <person name="Minx P."/>
            <person name="Boehm T."/>
            <person name="Wilson R.K."/>
            <person name="Brenner S."/>
            <person name="Warren W.C."/>
        </authorList>
    </citation>
    <scope>NUCLEOTIDE SEQUENCE [LARGE SCALE GENOMIC DNA]</scope>
</reference>
<sequence length="383" mass="42920">MKLWIVVLFIAFSELVQKGDCHQAAFRGLQQNAKMKQNVAANRNRALGKKMNLQLAKTGKERGYLEKSLKIIFIMTQVMAKGQFRKPRETLTLTAGKTVELRCKGSNIGWSYPAHLNDFKDPRLSIKHQEKYSQLMLSNATAADTGEYSCWAIVCDGLECSKDDLRMGKTYIFFTDPTELFVPSASYFEIVYLQADKPSIIPCRLSTPSAKVTLHQDLPPQEVPVDGTYISYVSKKGFIIHRPQPEHKGVVYCKAALHGVPQISNNYLLLYVEVPSGPPSTTIVTSSSKVSYGDELNVTCKVLGEPDVQVMFTWKYPGQPDERPVIITDKWRLINRDGSHTTRLSQSVLYIDDIETIDIGDYICSAQNPMGQTAVATRVVARD</sequence>
<dbReference type="InParanoid" id="A0A4W3ISC2"/>
<evidence type="ECO:0000256" key="7">
    <source>
        <dbReference type="ARBA" id="ARBA00023157"/>
    </source>
</evidence>
<evidence type="ECO:0000256" key="3">
    <source>
        <dbReference type="ARBA" id="ARBA00019671"/>
    </source>
</evidence>
<reference evidence="13" key="1">
    <citation type="journal article" date="2006" name="Science">
        <title>Ancient noncoding elements conserved in the human genome.</title>
        <authorList>
            <person name="Venkatesh B."/>
            <person name="Kirkness E.F."/>
            <person name="Loh Y.H."/>
            <person name="Halpern A.L."/>
            <person name="Lee A.P."/>
            <person name="Johnson J."/>
            <person name="Dandona N."/>
            <person name="Viswanathan L.D."/>
            <person name="Tay A."/>
            <person name="Venter J.C."/>
            <person name="Strausberg R.L."/>
            <person name="Brenner S."/>
        </authorList>
    </citation>
    <scope>NUCLEOTIDE SEQUENCE [LARGE SCALE GENOMIC DNA]</scope>
</reference>
<evidence type="ECO:0000259" key="11">
    <source>
        <dbReference type="PROSITE" id="PS50835"/>
    </source>
</evidence>
<dbReference type="SMART" id="SM00409">
    <property type="entry name" value="IG"/>
    <property type="match status" value="3"/>
</dbReference>
<dbReference type="InterPro" id="IPR003598">
    <property type="entry name" value="Ig_sub2"/>
</dbReference>
<dbReference type="OMA" id="CWGQLCN"/>
<reference evidence="12" key="4">
    <citation type="submission" date="2025-08" db="UniProtKB">
        <authorList>
            <consortium name="Ensembl"/>
        </authorList>
    </citation>
    <scope>IDENTIFICATION</scope>
</reference>
<keyword evidence="9" id="KW-0393">Immunoglobulin domain</keyword>
<organism evidence="12 13">
    <name type="scientific">Callorhinchus milii</name>
    <name type="common">Ghost shark</name>
    <dbReference type="NCBI Taxonomy" id="7868"/>
    <lineage>
        <taxon>Eukaryota</taxon>
        <taxon>Metazoa</taxon>
        <taxon>Chordata</taxon>
        <taxon>Craniata</taxon>
        <taxon>Vertebrata</taxon>
        <taxon>Chondrichthyes</taxon>
        <taxon>Holocephali</taxon>
        <taxon>Chimaeriformes</taxon>
        <taxon>Callorhinchidae</taxon>
        <taxon>Callorhinchus</taxon>
    </lineage>
</organism>
<dbReference type="FunFam" id="2.60.40.10:FF:000223">
    <property type="entry name" value="Platelet-derived growth factor receptor beta"/>
    <property type="match status" value="1"/>
</dbReference>
<evidence type="ECO:0000313" key="13">
    <source>
        <dbReference type="Proteomes" id="UP000314986"/>
    </source>
</evidence>
<dbReference type="CTD" id="5157"/>
<evidence type="ECO:0000256" key="4">
    <source>
        <dbReference type="ARBA" id="ARBA00022525"/>
    </source>
</evidence>
<dbReference type="InterPro" id="IPR007110">
    <property type="entry name" value="Ig-like_dom"/>
</dbReference>
<keyword evidence="7" id="KW-1015">Disulfide bond</keyword>
<dbReference type="RefSeq" id="XP_007890994.1">
    <property type="nucleotide sequence ID" value="XM_007892803.2"/>
</dbReference>
<reference evidence="13" key="2">
    <citation type="journal article" date="2007" name="PLoS Biol.">
        <title>Survey sequencing and comparative analysis of the elephant shark (Callorhinchus milii) genome.</title>
        <authorList>
            <person name="Venkatesh B."/>
            <person name="Kirkness E.F."/>
            <person name="Loh Y.H."/>
            <person name="Halpern A.L."/>
            <person name="Lee A.P."/>
            <person name="Johnson J."/>
            <person name="Dandona N."/>
            <person name="Viswanathan L.D."/>
            <person name="Tay A."/>
            <person name="Venter J.C."/>
            <person name="Strausberg R.L."/>
            <person name="Brenner S."/>
        </authorList>
    </citation>
    <scope>NUCLEOTIDE SEQUENCE [LARGE SCALE GENOMIC DNA]</scope>
</reference>
<dbReference type="InterPro" id="IPR013783">
    <property type="entry name" value="Ig-like_fold"/>
</dbReference>
<dbReference type="SUPFAM" id="SSF48726">
    <property type="entry name" value="Immunoglobulin"/>
    <property type="match status" value="3"/>
</dbReference>
<protein>
    <recommendedName>
        <fullName evidence="3">Platelet-derived growth factor receptor-like protein</fullName>
    </recommendedName>
</protein>
<reference evidence="12" key="5">
    <citation type="submission" date="2025-09" db="UniProtKB">
        <authorList>
            <consortium name="Ensembl"/>
        </authorList>
    </citation>
    <scope>IDENTIFICATION</scope>
</reference>
<dbReference type="InterPro" id="IPR042495">
    <property type="entry name" value="PDGFRL"/>
</dbReference>
<dbReference type="PROSITE" id="PS50835">
    <property type="entry name" value="IG_LIKE"/>
    <property type="match status" value="1"/>
</dbReference>
<dbReference type="OrthoDB" id="9864753at2759"/>
<comment type="subcellular location">
    <subcellularLocation>
        <location evidence="1">Secreted</location>
    </subcellularLocation>
</comment>
<name>A0A4W3ISC2_CALMI</name>
<keyword evidence="4" id="KW-0964">Secreted</keyword>
<feature type="chain" id="PRO_5021224801" description="Platelet-derived growth factor receptor-like protein" evidence="10">
    <location>
        <begin position="19"/>
        <end position="383"/>
    </location>
</feature>
<dbReference type="Proteomes" id="UP000314986">
    <property type="component" value="Unassembled WGS sequence"/>
</dbReference>
<dbReference type="AlphaFoldDB" id="A0A4W3ISC2"/>
<dbReference type="InterPro" id="IPR036179">
    <property type="entry name" value="Ig-like_dom_sf"/>
</dbReference>
<dbReference type="GeneTree" id="ENSGT00390000017153"/>
<evidence type="ECO:0000256" key="5">
    <source>
        <dbReference type="ARBA" id="ARBA00022729"/>
    </source>
</evidence>
<dbReference type="InterPro" id="IPR003599">
    <property type="entry name" value="Ig_sub"/>
</dbReference>
<feature type="domain" description="Ig-like" evidence="11">
    <location>
        <begin position="279"/>
        <end position="381"/>
    </location>
</feature>
<proteinExistence type="predicted"/>
<evidence type="ECO:0000313" key="12">
    <source>
        <dbReference type="Ensembl" id="ENSCMIP00000032262.1"/>
    </source>
</evidence>
<keyword evidence="13" id="KW-1185">Reference proteome</keyword>
<evidence type="ECO:0000256" key="9">
    <source>
        <dbReference type="ARBA" id="ARBA00023319"/>
    </source>
</evidence>
<evidence type="ECO:0000256" key="2">
    <source>
        <dbReference type="ARBA" id="ARBA00011360"/>
    </source>
</evidence>
<dbReference type="KEGG" id="cmk:103178191"/>
<dbReference type="Gene3D" id="2.60.40.10">
    <property type="entry name" value="Immunoglobulins"/>
    <property type="match status" value="3"/>
</dbReference>
<dbReference type="Pfam" id="PF13927">
    <property type="entry name" value="Ig_3"/>
    <property type="match status" value="1"/>
</dbReference>
<evidence type="ECO:0000256" key="8">
    <source>
        <dbReference type="ARBA" id="ARBA00023180"/>
    </source>
</evidence>
<evidence type="ECO:0000256" key="6">
    <source>
        <dbReference type="ARBA" id="ARBA00022737"/>
    </source>
</evidence>
<dbReference type="PANTHER" id="PTHR15360">
    <property type="entry name" value="PLATELET-DERIVED GROWTH FACTOR RECEPTOR LIKE"/>
    <property type="match status" value="1"/>
</dbReference>
<keyword evidence="8" id="KW-0325">Glycoprotein</keyword>
<dbReference type="Ensembl" id="ENSCMIT00000032753.1">
    <property type="protein sequence ID" value="ENSCMIP00000032262.1"/>
    <property type="gene ID" value="ENSCMIG00000013786.1"/>
</dbReference>
<keyword evidence="5 10" id="KW-0732">Signal</keyword>
<dbReference type="GO" id="GO:0005576">
    <property type="term" value="C:extracellular region"/>
    <property type="evidence" value="ECO:0007669"/>
    <property type="project" value="UniProtKB-SubCell"/>
</dbReference>
<dbReference type="GeneID" id="103178191"/>
<dbReference type="STRING" id="7868.ENSCMIP00000032262"/>
<accession>A0A4W3ISC2</accession>
<comment type="subunit">
    <text evidence="2">Forms a complex composed of PDGFRL, TNK2 and GRB2.</text>
</comment>
<keyword evidence="6" id="KW-0677">Repeat</keyword>
<dbReference type="Pfam" id="PF21339">
    <property type="entry name" value="VEGFR-1-like_Ig-like"/>
    <property type="match status" value="1"/>
</dbReference>
<evidence type="ECO:0000256" key="10">
    <source>
        <dbReference type="SAM" id="SignalP"/>
    </source>
</evidence>
<gene>
    <name evidence="12" type="primary">pdgfrl</name>
</gene>
<evidence type="ECO:0000256" key="1">
    <source>
        <dbReference type="ARBA" id="ARBA00004613"/>
    </source>
</evidence>